<feature type="region of interest" description="Disordered" evidence="1">
    <location>
        <begin position="85"/>
        <end position="155"/>
    </location>
</feature>
<keyword evidence="3" id="KW-1185">Reference proteome</keyword>
<reference evidence="2 3" key="1">
    <citation type="journal article" date="2021" name="Plant Biotechnol. J.">
        <title>Multi-omics assisted identification of the key and species-specific regulatory components of drought-tolerant mechanisms in Gossypium stocksii.</title>
        <authorList>
            <person name="Yu D."/>
            <person name="Ke L."/>
            <person name="Zhang D."/>
            <person name="Wu Y."/>
            <person name="Sun Y."/>
            <person name="Mei J."/>
            <person name="Sun J."/>
            <person name="Sun Y."/>
        </authorList>
    </citation>
    <scope>NUCLEOTIDE SEQUENCE [LARGE SCALE GENOMIC DNA]</scope>
    <source>
        <strain evidence="3">cv. E1</strain>
        <tissue evidence="2">Leaf</tissue>
    </source>
</reference>
<accession>A0A9D3ZK71</accession>
<evidence type="ECO:0000313" key="3">
    <source>
        <dbReference type="Proteomes" id="UP000828251"/>
    </source>
</evidence>
<organism evidence="2 3">
    <name type="scientific">Gossypium stocksii</name>
    <dbReference type="NCBI Taxonomy" id="47602"/>
    <lineage>
        <taxon>Eukaryota</taxon>
        <taxon>Viridiplantae</taxon>
        <taxon>Streptophyta</taxon>
        <taxon>Embryophyta</taxon>
        <taxon>Tracheophyta</taxon>
        <taxon>Spermatophyta</taxon>
        <taxon>Magnoliopsida</taxon>
        <taxon>eudicotyledons</taxon>
        <taxon>Gunneridae</taxon>
        <taxon>Pentapetalae</taxon>
        <taxon>rosids</taxon>
        <taxon>malvids</taxon>
        <taxon>Malvales</taxon>
        <taxon>Malvaceae</taxon>
        <taxon>Malvoideae</taxon>
        <taxon>Gossypium</taxon>
    </lineage>
</organism>
<protein>
    <submittedName>
        <fullName evidence="2">Uncharacterized protein</fullName>
    </submittedName>
</protein>
<comment type="caution">
    <text evidence="2">The sequence shown here is derived from an EMBL/GenBank/DDBJ whole genome shotgun (WGS) entry which is preliminary data.</text>
</comment>
<proteinExistence type="predicted"/>
<feature type="compositionally biased region" description="Acidic residues" evidence="1">
    <location>
        <begin position="87"/>
        <end position="97"/>
    </location>
</feature>
<evidence type="ECO:0000256" key="1">
    <source>
        <dbReference type="SAM" id="MobiDB-lite"/>
    </source>
</evidence>
<name>A0A9D3ZK71_9ROSI</name>
<dbReference type="Proteomes" id="UP000828251">
    <property type="component" value="Unassembled WGS sequence"/>
</dbReference>
<dbReference type="AlphaFoldDB" id="A0A9D3ZK71"/>
<dbReference type="EMBL" id="JAIQCV010000012">
    <property type="protein sequence ID" value="KAH1040466.1"/>
    <property type="molecule type" value="Genomic_DNA"/>
</dbReference>
<gene>
    <name evidence="2" type="ORF">J1N35_042209</name>
</gene>
<feature type="compositionally biased region" description="Acidic residues" evidence="1">
    <location>
        <begin position="125"/>
        <end position="137"/>
    </location>
</feature>
<sequence length="155" mass="17478">MLLRLQHLLLFKRNTQPLLDTPLVGGKTWKRPCLVVVWNTQLLHDTPLVDGTYTSQSTFDWGRYETSTKRDDILLTTFIGDRTSYVVDDDGPDDESNMDPLRKSGPDGIEVALFSKSEPVPTIPEDVEGGSDEEEEDSQFRAYSPPAHMHNVDLS</sequence>
<evidence type="ECO:0000313" key="2">
    <source>
        <dbReference type="EMBL" id="KAH1040466.1"/>
    </source>
</evidence>